<dbReference type="KEGG" id="epa:114574147"/>
<sequence>MEDRTKIKLDEHNEEDEALDDEIKKLQSESKGICGYIQNVSPIKQNDKQFKWFDCELQFEKGIVRAVSFDTSSQVRTKFTDAAKAKAPVKLTNFKIGSKRPGKHLDIIVRKETRLEEVDNIPFPFKPSPTALQVQIGNLNMFRASQLLSITALVSNIQPKKDVTKKSNKQIVSLQECQLTDPTGNIKLVLWEEFVDRCESGKTYIFHNLQLKTDYSQKSLSTSLHGCTITETTPFPDLIAPQELPSTTTSNQVQVYGVSQITSYTACSTCLKKVQEHPTNNSLVKCTTCRLTLNKKRCLTQYCAKLVFECIDNENKKLSLTCFHDTLDKMLEKYNIQENAHESLQSITIDKLEEALSSIDAINISYNFTNSKVLSIQN</sequence>
<dbReference type="AlphaFoldDB" id="A0A913YIR4"/>
<dbReference type="SUPFAM" id="SSF50249">
    <property type="entry name" value="Nucleic acid-binding proteins"/>
    <property type="match status" value="1"/>
</dbReference>
<protein>
    <submittedName>
        <fullName evidence="1">Uncharacterized protein</fullName>
    </submittedName>
</protein>
<accession>A0A913YIR4</accession>
<name>A0A913YIR4_EXADI</name>
<dbReference type="InterPro" id="IPR012340">
    <property type="entry name" value="NA-bd_OB-fold"/>
</dbReference>
<dbReference type="OrthoDB" id="5951936at2759"/>
<dbReference type="RefSeq" id="XP_028514271.1">
    <property type="nucleotide sequence ID" value="XM_028658470.1"/>
</dbReference>
<evidence type="ECO:0000313" key="1">
    <source>
        <dbReference type="EnsemblMetazoa" id="XP_028514271.1"/>
    </source>
</evidence>
<reference evidence="1" key="1">
    <citation type="submission" date="2022-11" db="UniProtKB">
        <authorList>
            <consortium name="EnsemblMetazoa"/>
        </authorList>
    </citation>
    <scope>IDENTIFICATION</scope>
</reference>
<evidence type="ECO:0000313" key="2">
    <source>
        <dbReference type="Proteomes" id="UP000887567"/>
    </source>
</evidence>
<dbReference type="Proteomes" id="UP000887567">
    <property type="component" value="Unplaced"/>
</dbReference>
<organism evidence="1 2">
    <name type="scientific">Exaiptasia diaphana</name>
    <name type="common">Tropical sea anemone</name>
    <name type="synonym">Aiptasia pulchella</name>
    <dbReference type="NCBI Taxonomy" id="2652724"/>
    <lineage>
        <taxon>Eukaryota</taxon>
        <taxon>Metazoa</taxon>
        <taxon>Cnidaria</taxon>
        <taxon>Anthozoa</taxon>
        <taxon>Hexacorallia</taxon>
        <taxon>Actiniaria</taxon>
        <taxon>Aiptasiidae</taxon>
        <taxon>Exaiptasia</taxon>
    </lineage>
</organism>
<dbReference type="EnsemblMetazoa" id="XM_028658470.1">
    <property type="protein sequence ID" value="XP_028514271.1"/>
    <property type="gene ID" value="LOC114574147"/>
</dbReference>
<dbReference type="GeneID" id="114574147"/>
<keyword evidence="2" id="KW-1185">Reference proteome</keyword>
<proteinExistence type="predicted"/>
<dbReference type="Gene3D" id="2.40.50.140">
    <property type="entry name" value="Nucleic acid-binding proteins"/>
    <property type="match status" value="1"/>
</dbReference>